<dbReference type="Proteomes" id="UP000468650">
    <property type="component" value="Unassembled WGS sequence"/>
</dbReference>
<gene>
    <name evidence="1" type="ORF">F8C67_11925</name>
</gene>
<evidence type="ECO:0000313" key="2">
    <source>
        <dbReference type="Proteomes" id="UP000468650"/>
    </source>
</evidence>
<dbReference type="AlphaFoldDB" id="A0A6N6RJR8"/>
<protein>
    <submittedName>
        <fullName evidence="1">Uncharacterized protein</fullName>
    </submittedName>
</protein>
<dbReference type="EMBL" id="WBVO01000010">
    <property type="protein sequence ID" value="KAB2807742.1"/>
    <property type="molecule type" value="Genomic_DNA"/>
</dbReference>
<reference evidence="1 2" key="1">
    <citation type="submission" date="2019-09" db="EMBL/GenBank/DDBJ databases">
        <title>Genomes of family Cryomorphaceae.</title>
        <authorList>
            <person name="Bowman J.P."/>
        </authorList>
    </citation>
    <scope>NUCLEOTIDE SEQUENCE [LARGE SCALE GENOMIC DNA]</scope>
    <source>
        <strain evidence="1 2">LMG 25704</strain>
    </source>
</reference>
<evidence type="ECO:0000313" key="1">
    <source>
        <dbReference type="EMBL" id="KAB2807742.1"/>
    </source>
</evidence>
<comment type="caution">
    <text evidence="1">The sequence shown here is derived from an EMBL/GenBank/DDBJ whole genome shotgun (WGS) entry which is preliminary data.</text>
</comment>
<dbReference type="OrthoDB" id="1420631at2"/>
<sequence>MLKPKVLLPILLLLLLIASCGLFRKDPMPMKEREMSFVHFVRSGFATDDYSWKDCNENHGIERLDCAYEWAGLEGFRDSSRLEMLHNLALTIGYERFISKDEYFNKRLGYDRNLTLAELVDRLHDSYDRTDLDSANYYVKFWKRRRADGNAETVKSIIDDVRAIYVMDEVKQPSALPLNDTLLTLIQFDLELRDSKGTPYSSVIALEYFNYLREIGLHQSAFNLVYFDESWEGELTDSVKLELISTLELEYIPMLDWRDAYNWEGRGSWIYTKLYYGP</sequence>
<keyword evidence="2" id="KW-1185">Reference proteome</keyword>
<name>A0A6N6RJR8_9FLAO</name>
<organism evidence="1 2">
    <name type="scientific">Phaeocystidibacter luteus</name>
    <dbReference type="NCBI Taxonomy" id="911197"/>
    <lineage>
        <taxon>Bacteria</taxon>
        <taxon>Pseudomonadati</taxon>
        <taxon>Bacteroidota</taxon>
        <taxon>Flavobacteriia</taxon>
        <taxon>Flavobacteriales</taxon>
        <taxon>Phaeocystidibacteraceae</taxon>
        <taxon>Phaeocystidibacter</taxon>
    </lineage>
</organism>
<dbReference type="PROSITE" id="PS51257">
    <property type="entry name" value="PROKAR_LIPOPROTEIN"/>
    <property type="match status" value="1"/>
</dbReference>
<dbReference type="RefSeq" id="WP_151668083.1">
    <property type="nucleotide sequence ID" value="NZ_WBVO01000010.1"/>
</dbReference>
<accession>A0A6N6RJR8</accession>
<proteinExistence type="predicted"/>